<dbReference type="RefSeq" id="WP_015854089.1">
    <property type="nucleotide sequence ID" value="NC_012880.1"/>
</dbReference>
<feature type="transmembrane region" description="Helical" evidence="6">
    <location>
        <begin position="185"/>
        <end position="206"/>
    </location>
</feature>
<dbReference type="STRING" id="579405.Dd703_2400"/>
<dbReference type="AlphaFoldDB" id="C6C8L6"/>
<keyword evidence="5 6" id="KW-0472">Membrane</keyword>
<evidence type="ECO:0000256" key="6">
    <source>
        <dbReference type="SAM" id="Phobius"/>
    </source>
</evidence>
<dbReference type="eggNOG" id="COG1280">
    <property type="taxonomic scope" value="Bacteria"/>
</dbReference>
<protein>
    <submittedName>
        <fullName evidence="7">Lysine exporter protein (LYSE/YGGA)</fullName>
    </submittedName>
</protein>
<comment type="subcellular location">
    <subcellularLocation>
        <location evidence="1">Cell membrane</location>
        <topology evidence="1">Multi-pass membrane protein</topology>
    </subcellularLocation>
</comment>
<evidence type="ECO:0000256" key="3">
    <source>
        <dbReference type="ARBA" id="ARBA00022692"/>
    </source>
</evidence>
<dbReference type="PANTHER" id="PTHR30086">
    <property type="entry name" value="ARGININE EXPORTER PROTEIN ARGO"/>
    <property type="match status" value="1"/>
</dbReference>
<dbReference type="Proteomes" id="UP000002734">
    <property type="component" value="Chromosome"/>
</dbReference>
<evidence type="ECO:0000256" key="1">
    <source>
        <dbReference type="ARBA" id="ARBA00004651"/>
    </source>
</evidence>
<evidence type="ECO:0000256" key="2">
    <source>
        <dbReference type="ARBA" id="ARBA00022475"/>
    </source>
</evidence>
<evidence type="ECO:0000256" key="5">
    <source>
        <dbReference type="ARBA" id="ARBA00023136"/>
    </source>
</evidence>
<dbReference type="HOGENOM" id="CLU_079569_0_1_6"/>
<evidence type="ECO:0000256" key="4">
    <source>
        <dbReference type="ARBA" id="ARBA00022989"/>
    </source>
</evidence>
<gene>
    <name evidence="7" type="ordered locus">Dd703_2400</name>
</gene>
<feature type="transmembrane region" description="Helical" evidence="6">
    <location>
        <begin position="12"/>
        <end position="36"/>
    </location>
</feature>
<accession>C6C8L6</accession>
<sequence>MSSLLFPEHFAALAAAHFAALLSPGADFFLILAYAIRHRLRGSAGICLGIAAGNAVYIALASLGWQGLRPDGGPFIALELAGACYLTFIGIKLLRAPVMASLPSQGESAPCPGFGRQCLMGFGSALLNPKNMLFYISLMASILGPVSAGQQWLVGGWMFLAVLLWDLLVAALVGWHPLQQRLRPLLFGLTRLSGAILLLFGLALLFNRALACLG</sequence>
<keyword evidence="3 6" id="KW-0812">Transmembrane</keyword>
<dbReference type="Pfam" id="PF01810">
    <property type="entry name" value="LysE"/>
    <property type="match status" value="1"/>
</dbReference>
<keyword evidence="4 6" id="KW-1133">Transmembrane helix</keyword>
<dbReference type="GO" id="GO:0015171">
    <property type="term" value="F:amino acid transmembrane transporter activity"/>
    <property type="evidence" value="ECO:0007669"/>
    <property type="project" value="TreeGrafter"/>
</dbReference>
<dbReference type="KEGG" id="dda:Dd703_2400"/>
<dbReference type="GO" id="GO:0005886">
    <property type="term" value="C:plasma membrane"/>
    <property type="evidence" value="ECO:0007669"/>
    <property type="project" value="UniProtKB-SubCell"/>
</dbReference>
<keyword evidence="8" id="KW-1185">Reference proteome</keyword>
<dbReference type="EMBL" id="CP001654">
    <property type="protein sequence ID" value="ACS86182.1"/>
    <property type="molecule type" value="Genomic_DNA"/>
</dbReference>
<evidence type="ECO:0000313" key="8">
    <source>
        <dbReference type="Proteomes" id="UP000002734"/>
    </source>
</evidence>
<feature type="transmembrane region" description="Helical" evidence="6">
    <location>
        <begin position="43"/>
        <end position="63"/>
    </location>
</feature>
<keyword evidence="2" id="KW-1003">Cell membrane</keyword>
<proteinExistence type="predicted"/>
<reference evidence="7" key="1">
    <citation type="submission" date="2009-06" db="EMBL/GenBank/DDBJ databases">
        <title>Complete sequence of Dickeya dadantii Ech703.</title>
        <authorList>
            <consortium name="US DOE Joint Genome Institute"/>
            <person name="Lucas S."/>
            <person name="Copeland A."/>
            <person name="Lapidus A."/>
            <person name="Glavina del Rio T."/>
            <person name="Dalin E."/>
            <person name="Tice H."/>
            <person name="Bruce D."/>
            <person name="Goodwin L."/>
            <person name="Pitluck S."/>
            <person name="Chertkov O."/>
            <person name="Brettin T."/>
            <person name="Detter J.C."/>
            <person name="Han C."/>
            <person name="Larimer F."/>
            <person name="Land M."/>
            <person name="Hauser L."/>
            <person name="Kyrpides N."/>
            <person name="Mikhailova N."/>
            <person name="Balakrishnan V."/>
            <person name="Glasner J."/>
            <person name="Perna N.T."/>
        </authorList>
    </citation>
    <scope>NUCLEOTIDE SEQUENCE [LARGE SCALE GENOMIC DNA]</scope>
    <source>
        <strain evidence="7">Ech703</strain>
    </source>
</reference>
<dbReference type="PANTHER" id="PTHR30086:SF17">
    <property type="entry name" value="LYSE FAMILY TRANSLOCATOR"/>
    <property type="match status" value="1"/>
</dbReference>
<dbReference type="InterPro" id="IPR001123">
    <property type="entry name" value="LeuE-type"/>
</dbReference>
<evidence type="ECO:0000313" key="7">
    <source>
        <dbReference type="EMBL" id="ACS86182.1"/>
    </source>
</evidence>
<feature type="transmembrane region" description="Helical" evidence="6">
    <location>
        <begin position="154"/>
        <end position="173"/>
    </location>
</feature>
<feature type="transmembrane region" description="Helical" evidence="6">
    <location>
        <begin position="75"/>
        <end position="94"/>
    </location>
</feature>
<organism evidence="7 8">
    <name type="scientific">Musicola paradisiaca (strain Ech703)</name>
    <name type="common">Dickeya paradisiaca</name>
    <name type="synonym">Dickeya dadantii</name>
    <dbReference type="NCBI Taxonomy" id="579405"/>
    <lineage>
        <taxon>Bacteria</taxon>
        <taxon>Pseudomonadati</taxon>
        <taxon>Pseudomonadota</taxon>
        <taxon>Gammaproteobacteria</taxon>
        <taxon>Enterobacterales</taxon>
        <taxon>Pectobacteriaceae</taxon>
        <taxon>Musicola</taxon>
    </lineage>
</organism>
<name>C6C8L6_MUSP7</name>